<feature type="transmembrane region" description="Helical" evidence="9">
    <location>
        <begin position="366"/>
        <end position="387"/>
    </location>
</feature>
<evidence type="ECO:0000259" key="10">
    <source>
        <dbReference type="PROSITE" id="PS50850"/>
    </source>
</evidence>
<dbReference type="PROSITE" id="PS00216">
    <property type="entry name" value="SUGAR_TRANSPORT_1"/>
    <property type="match status" value="1"/>
</dbReference>
<evidence type="ECO:0000256" key="4">
    <source>
        <dbReference type="ARBA" id="ARBA00022475"/>
    </source>
</evidence>
<reference evidence="11 12" key="1">
    <citation type="submission" date="2016-10" db="EMBL/GenBank/DDBJ databases">
        <authorList>
            <person name="Varghese N."/>
            <person name="Submissions S."/>
        </authorList>
    </citation>
    <scope>NUCLEOTIDE SEQUENCE [LARGE SCALE GENOMIC DNA]</scope>
    <source>
        <strain evidence="11 12">LMG 22274</strain>
    </source>
</reference>
<keyword evidence="7 9" id="KW-0472">Membrane</keyword>
<feature type="region of interest" description="Disordered" evidence="8">
    <location>
        <begin position="1"/>
        <end position="30"/>
    </location>
</feature>
<feature type="transmembrane region" description="Helical" evidence="9">
    <location>
        <begin position="306"/>
        <end position="324"/>
    </location>
</feature>
<keyword evidence="4" id="KW-1003">Cell membrane</keyword>
<dbReference type="InterPro" id="IPR036259">
    <property type="entry name" value="MFS_trans_sf"/>
</dbReference>
<organism evidence="11 12">
    <name type="scientific">Paraburkholderia tropica</name>
    <dbReference type="NCBI Taxonomy" id="92647"/>
    <lineage>
        <taxon>Bacteria</taxon>
        <taxon>Pseudomonadati</taxon>
        <taxon>Pseudomonadota</taxon>
        <taxon>Betaproteobacteria</taxon>
        <taxon>Burkholderiales</taxon>
        <taxon>Burkholderiaceae</taxon>
        <taxon>Paraburkholderia</taxon>
    </lineage>
</organism>
<feature type="transmembrane region" description="Helical" evidence="9">
    <location>
        <begin position="158"/>
        <end position="181"/>
    </location>
</feature>
<feature type="transmembrane region" description="Helical" evidence="9">
    <location>
        <begin position="280"/>
        <end position="299"/>
    </location>
</feature>
<sequence>MNTQFAATRRASPAASSAPSPASTRTGVDPGSSAYRRISIALFLAGFATFSLLYCVQPLLPVFASEFHIGAAQSSLALSLSTGLLAISILCAGALSERVGRRGLIFVSMTLAALFNVIAALEPSWHGILIARAFEGFALGGVPAVAMAYLAEEISAGGLGLAMGLYVGGTAFGGMIGRVGMSWLAEHLSWRTAMLTIGVIDVIAALAFFALLPASRHFVRRADLSPAHHVALWRKHLSASTLPAVFATGCLAMGVFVTVYNYAGFRLLAPPFDLSATQTGMIFCAYFAGIVAASAAGALADRCGRAPVLIGGVIVAAVGLALTLSSALALVVIGIVVLTVGFFTTHSVASGWVGQLADGAKGHATSLYLLAYYLGSSVLGSWGGWFWQKGQWPSVAGFAFALLAACGALGIVIARRQALARAPI</sequence>
<dbReference type="GeneID" id="61307654"/>
<evidence type="ECO:0000256" key="8">
    <source>
        <dbReference type="SAM" id="MobiDB-lite"/>
    </source>
</evidence>
<dbReference type="EMBL" id="FNZM01000006">
    <property type="protein sequence ID" value="SEJ60675.1"/>
    <property type="molecule type" value="Genomic_DNA"/>
</dbReference>
<evidence type="ECO:0000256" key="3">
    <source>
        <dbReference type="ARBA" id="ARBA00022448"/>
    </source>
</evidence>
<name>A0AAQ1GF87_9BURK</name>
<feature type="compositionally biased region" description="Low complexity" evidence="8">
    <location>
        <begin position="1"/>
        <end position="26"/>
    </location>
</feature>
<dbReference type="GO" id="GO:0022857">
    <property type="term" value="F:transmembrane transporter activity"/>
    <property type="evidence" value="ECO:0007669"/>
    <property type="project" value="InterPro"/>
</dbReference>
<dbReference type="Pfam" id="PF07690">
    <property type="entry name" value="MFS_1"/>
    <property type="match status" value="1"/>
</dbReference>
<dbReference type="InterPro" id="IPR011701">
    <property type="entry name" value="MFS"/>
</dbReference>
<evidence type="ECO:0000256" key="5">
    <source>
        <dbReference type="ARBA" id="ARBA00022692"/>
    </source>
</evidence>
<feature type="domain" description="Major facilitator superfamily (MFS) profile" evidence="10">
    <location>
        <begin position="34"/>
        <end position="422"/>
    </location>
</feature>
<dbReference type="PANTHER" id="PTHR43271">
    <property type="entry name" value="BLL2771 PROTEIN"/>
    <property type="match status" value="1"/>
</dbReference>
<dbReference type="InterPro" id="IPR020846">
    <property type="entry name" value="MFS_dom"/>
</dbReference>
<feature type="transmembrane region" description="Helical" evidence="9">
    <location>
        <begin position="76"/>
        <end position="96"/>
    </location>
</feature>
<gene>
    <name evidence="11" type="ORF">SAMN05216550_106230</name>
</gene>
<comment type="similarity">
    <text evidence="2">Belongs to the major facilitator superfamily.</text>
</comment>
<feature type="transmembrane region" description="Helical" evidence="9">
    <location>
        <begin position="242"/>
        <end position="260"/>
    </location>
</feature>
<feature type="transmembrane region" description="Helical" evidence="9">
    <location>
        <begin position="393"/>
        <end position="414"/>
    </location>
</feature>
<accession>A0AAQ1GF87</accession>
<feature type="transmembrane region" description="Helical" evidence="9">
    <location>
        <begin position="330"/>
        <end position="354"/>
    </location>
</feature>
<dbReference type="RefSeq" id="WP_074983267.1">
    <property type="nucleotide sequence ID" value="NZ_CADFGN010000006.1"/>
</dbReference>
<comment type="caution">
    <text evidence="11">The sequence shown here is derived from an EMBL/GenBank/DDBJ whole genome shotgun (WGS) entry which is preliminary data.</text>
</comment>
<keyword evidence="5 9" id="KW-0812">Transmembrane</keyword>
<dbReference type="Gene3D" id="1.20.1250.20">
    <property type="entry name" value="MFS general substrate transporter like domains"/>
    <property type="match status" value="1"/>
</dbReference>
<feature type="transmembrane region" description="Helical" evidence="9">
    <location>
        <begin position="193"/>
        <end position="212"/>
    </location>
</feature>
<evidence type="ECO:0000313" key="11">
    <source>
        <dbReference type="EMBL" id="SEJ60675.1"/>
    </source>
</evidence>
<feature type="transmembrane region" description="Helical" evidence="9">
    <location>
        <begin position="103"/>
        <end position="121"/>
    </location>
</feature>
<comment type="subcellular location">
    <subcellularLocation>
        <location evidence="1">Cell membrane</location>
        <topology evidence="1">Multi-pass membrane protein</topology>
    </subcellularLocation>
</comment>
<evidence type="ECO:0000256" key="6">
    <source>
        <dbReference type="ARBA" id="ARBA00022989"/>
    </source>
</evidence>
<feature type="transmembrane region" description="Helical" evidence="9">
    <location>
        <begin position="127"/>
        <end position="151"/>
    </location>
</feature>
<evidence type="ECO:0000256" key="2">
    <source>
        <dbReference type="ARBA" id="ARBA00008335"/>
    </source>
</evidence>
<protein>
    <submittedName>
        <fullName evidence="11">MFS transporter, YNFM family, putative membrane transport protein</fullName>
    </submittedName>
</protein>
<keyword evidence="6 9" id="KW-1133">Transmembrane helix</keyword>
<dbReference type="PROSITE" id="PS50850">
    <property type="entry name" value="MFS"/>
    <property type="match status" value="1"/>
</dbReference>
<keyword evidence="3" id="KW-0813">Transport</keyword>
<dbReference type="GO" id="GO:0005886">
    <property type="term" value="C:plasma membrane"/>
    <property type="evidence" value="ECO:0007669"/>
    <property type="project" value="UniProtKB-SubCell"/>
</dbReference>
<dbReference type="AlphaFoldDB" id="A0AAQ1GF87"/>
<evidence type="ECO:0000313" key="12">
    <source>
        <dbReference type="Proteomes" id="UP000183529"/>
    </source>
</evidence>
<dbReference type="SUPFAM" id="SSF103473">
    <property type="entry name" value="MFS general substrate transporter"/>
    <property type="match status" value="1"/>
</dbReference>
<feature type="transmembrane region" description="Helical" evidence="9">
    <location>
        <begin position="40"/>
        <end position="64"/>
    </location>
</feature>
<evidence type="ECO:0000256" key="7">
    <source>
        <dbReference type="ARBA" id="ARBA00023136"/>
    </source>
</evidence>
<evidence type="ECO:0000256" key="9">
    <source>
        <dbReference type="SAM" id="Phobius"/>
    </source>
</evidence>
<evidence type="ECO:0000256" key="1">
    <source>
        <dbReference type="ARBA" id="ARBA00004651"/>
    </source>
</evidence>
<dbReference type="CDD" id="cd17324">
    <property type="entry name" value="MFS_NepI_like"/>
    <property type="match status" value="1"/>
</dbReference>
<dbReference type="Proteomes" id="UP000183529">
    <property type="component" value="Unassembled WGS sequence"/>
</dbReference>
<dbReference type="PANTHER" id="PTHR43271:SF1">
    <property type="entry name" value="INNER MEMBRANE TRANSPORT PROTEIN YNFM"/>
    <property type="match status" value="1"/>
</dbReference>
<dbReference type="InterPro" id="IPR005829">
    <property type="entry name" value="Sugar_transporter_CS"/>
</dbReference>
<proteinExistence type="inferred from homology"/>